<organism evidence="2 3">
    <name type="scientific">Ficus carica</name>
    <name type="common">Common fig</name>
    <dbReference type="NCBI Taxonomy" id="3494"/>
    <lineage>
        <taxon>Eukaryota</taxon>
        <taxon>Viridiplantae</taxon>
        <taxon>Streptophyta</taxon>
        <taxon>Embryophyta</taxon>
        <taxon>Tracheophyta</taxon>
        <taxon>Spermatophyta</taxon>
        <taxon>Magnoliopsida</taxon>
        <taxon>eudicotyledons</taxon>
        <taxon>Gunneridae</taxon>
        <taxon>Pentapetalae</taxon>
        <taxon>rosids</taxon>
        <taxon>fabids</taxon>
        <taxon>Rosales</taxon>
        <taxon>Moraceae</taxon>
        <taxon>Ficeae</taxon>
        <taxon>Ficus</taxon>
    </lineage>
</organism>
<comment type="caution">
    <text evidence="2">The sequence shown here is derived from an EMBL/GenBank/DDBJ whole genome shotgun (WGS) entry which is preliminary data.</text>
</comment>
<feature type="compositionally biased region" description="Basic and acidic residues" evidence="1">
    <location>
        <begin position="243"/>
        <end position="252"/>
    </location>
</feature>
<name>A0AA88DLF9_FICCA</name>
<protein>
    <submittedName>
        <fullName evidence="2">Uncharacterized protein</fullName>
    </submittedName>
</protein>
<evidence type="ECO:0000313" key="3">
    <source>
        <dbReference type="Proteomes" id="UP001187192"/>
    </source>
</evidence>
<dbReference type="AlphaFoldDB" id="A0AA88DLF9"/>
<keyword evidence="3" id="KW-1185">Reference proteome</keyword>
<feature type="compositionally biased region" description="Low complexity" evidence="1">
    <location>
        <begin position="253"/>
        <end position="263"/>
    </location>
</feature>
<feature type="region of interest" description="Disordered" evidence="1">
    <location>
        <begin position="1"/>
        <end position="27"/>
    </location>
</feature>
<reference evidence="2" key="1">
    <citation type="submission" date="2023-07" db="EMBL/GenBank/DDBJ databases">
        <title>draft genome sequence of fig (Ficus carica).</title>
        <authorList>
            <person name="Takahashi T."/>
            <person name="Nishimura K."/>
        </authorList>
    </citation>
    <scope>NUCLEOTIDE SEQUENCE</scope>
</reference>
<accession>A0AA88DLF9</accession>
<feature type="region of interest" description="Disordered" evidence="1">
    <location>
        <begin position="242"/>
        <end position="263"/>
    </location>
</feature>
<dbReference type="EMBL" id="BTGU01000070">
    <property type="protein sequence ID" value="GMN57463.1"/>
    <property type="molecule type" value="Genomic_DNA"/>
</dbReference>
<gene>
    <name evidence="2" type="ORF">TIFTF001_026588</name>
</gene>
<sequence>MSESKINNNNIKPSTPMSCESMEQTSLAPPSLDFPLIKFELDGDGGGGGGGDVEVQSPDNSIWDSLFTDHFESAADFMIMSPVRNLPPSPMQQGSSRTNYNNYNYNYAQAMQGQSLSGCSPPRSLSQLGAFSSSGGSSKGKGLSPLHKVFSSVNNQYMQQPENFALPGIEEFLDDYQRDGFGDYTTTSKMSGHVVGYDIPTTTVSNNVNSGGGSMLDCYCEASSAPGGSSGNASGIPLSQQLEQERQQEKNHQQQQQHHNLNHNLMMPNIPIGIELVN</sequence>
<proteinExistence type="predicted"/>
<evidence type="ECO:0000256" key="1">
    <source>
        <dbReference type="SAM" id="MobiDB-lite"/>
    </source>
</evidence>
<dbReference type="Proteomes" id="UP001187192">
    <property type="component" value="Unassembled WGS sequence"/>
</dbReference>
<evidence type="ECO:0000313" key="2">
    <source>
        <dbReference type="EMBL" id="GMN57463.1"/>
    </source>
</evidence>